<organism evidence="4 5">
    <name type="scientific">Podila minutissima</name>
    <dbReference type="NCBI Taxonomy" id="64525"/>
    <lineage>
        <taxon>Eukaryota</taxon>
        <taxon>Fungi</taxon>
        <taxon>Fungi incertae sedis</taxon>
        <taxon>Mucoromycota</taxon>
        <taxon>Mortierellomycotina</taxon>
        <taxon>Mortierellomycetes</taxon>
        <taxon>Mortierellales</taxon>
        <taxon>Mortierellaceae</taxon>
        <taxon>Podila</taxon>
    </lineage>
</organism>
<dbReference type="GO" id="GO:0005216">
    <property type="term" value="F:monoatomic ion channel activity"/>
    <property type="evidence" value="ECO:0007669"/>
    <property type="project" value="InterPro"/>
</dbReference>
<dbReference type="InterPro" id="IPR024862">
    <property type="entry name" value="TRPV"/>
</dbReference>
<comment type="caution">
    <text evidence="4">The sequence shown here is derived from an EMBL/GenBank/DDBJ whole genome shotgun (WGS) entry which is preliminary data.</text>
</comment>
<keyword evidence="5" id="KW-1185">Reference proteome</keyword>
<gene>
    <name evidence="4" type="ORF">BG006_002356</name>
</gene>
<evidence type="ECO:0000256" key="2">
    <source>
        <dbReference type="SAM" id="MobiDB-lite"/>
    </source>
</evidence>
<feature type="transmembrane region" description="Helical" evidence="3">
    <location>
        <begin position="1125"/>
        <end position="1145"/>
    </location>
</feature>
<proteinExistence type="predicted"/>
<reference evidence="4" key="1">
    <citation type="journal article" date="2020" name="Fungal Divers.">
        <title>Resolving the Mortierellaceae phylogeny through synthesis of multi-gene phylogenetics and phylogenomics.</title>
        <authorList>
            <person name="Vandepol N."/>
            <person name="Liber J."/>
            <person name="Desiro A."/>
            <person name="Na H."/>
            <person name="Kennedy M."/>
            <person name="Barry K."/>
            <person name="Grigoriev I.V."/>
            <person name="Miller A.N."/>
            <person name="O'Donnell K."/>
            <person name="Stajich J.E."/>
            <person name="Bonito G."/>
        </authorList>
    </citation>
    <scope>NUCLEOTIDE SEQUENCE</scope>
    <source>
        <strain evidence="4">NVP1</strain>
    </source>
</reference>
<feature type="transmembrane region" description="Helical" evidence="3">
    <location>
        <begin position="1215"/>
        <end position="1236"/>
    </location>
</feature>
<feature type="transmembrane region" description="Helical" evidence="3">
    <location>
        <begin position="1065"/>
        <end position="1084"/>
    </location>
</feature>
<feature type="transmembrane region" description="Helical" evidence="3">
    <location>
        <begin position="1191"/>
        <end position="1209"/>
    </location>
</feature>
<dbReference type="GO" id="GO:0005886">
    <property type="term" value="C:plasma membrane"/>
    <property type="evidence" value="ECO:0007669"/>
    <property type="project" value="TreeGrafter"/>
</dbReference>
<feature type="transmembrane region" description="Helical" evidence="3">
    <location>
        <begin position="1256"/>
        <end position="1277"/>
    </location>
</feature>
<feature type="region of interest" description="Disordered" evidence="2">
    <location>
        <begin position="590"/>
        <end position="609"/>
    </location>
</feature>
<keyword evidence="3" id="KW-1133">Transmembrane helix</keyword>
<feature type="transmembrane region" description="Helical" evidence="3">
    <location>
        <begin position="1151"/>
        <end position="1170"/>
    </location>
</feature>
<evidence type="ECO:0000256" key="3">
    <source>
        <dbReference type="SAM" id="Phobius"/>
    </source>
</evidence>
<dbReference type="PANTHER" id="PTHR10582:SF2">
    <property type="entry name" value="INACTIVE"/>
    <property type="match status" value="1"/>
</dbReference>
<protein>
    <submittedName>
        <fullName evidence="4">Uncharacterized protein</fullName>
    </submittedName>
</protein>
<evidence type="ECO:0000256" key="1">
    <source>
        <dbReference type="ARBA" id="ARBA00022737"/>
    </source>
</evidence>
<dbReference type="EMBL" id="JAAAUY010001540">
    <property type="protein sequence ID" value="KAF9322485.1"/>
    <property type="molecule type" value="Genomic_DNA"/>
</dbReference>
<sequence length="1290" mass="145678">MASSTISTGDTSHGQSALTEYSAITPQNPRGYFKLSESESKDSYQYYGNASDGSTEPIRIHPTSEEMDNRFAYTLPADKLQRGLYYAVWSLSLANYDVGMFTPLGFTSITWNKESRVDFSLDEIKVEYDEMQLVLEASKSAQGNVLVRAPAQIFVDESITFVRLQLRAEYSKNTENWTAEKLQQHSLVVNYVELHRSDFTADGPSFGDDIIQLRGPGTPLKTISVCHRDPEEPESATRPVEIDVSMINSAGTYAATLSYTSTRAFLDLWKLEPSLTPDLKVNQLPAASASFPITRNGNCRPPKLSLAISHDGSQIAVFPSIHFTKSEGNDIPSDMQFRVYSYNPSFTPAFEDKKQPLVNQLQLSPATNEPWLRNFAGAGKFHFLSIEQSSSPSDEERFVASDGLSLVVYSIAKTWRRHSSLELTSRPDPSSPPKEEEALSLKNLTESMIAGMRGPYFAWQATDKMSFSVWNLHRLELITLVVLDEEQEGLKHVSFSDDGSLMSVLTANSEHSIYAVKTGAFLDSSIYVETSLQSTQFVNSSAEVFLHAPYSRPYIATSLPIGYEKRAFLPLVAGNRKHIRSVQLPKPAVDDVEKTEPATEKAITGSMDKDSQTIQEDVVYLQQGSTITAYSLRKMTFDSLFNSPHMEKCTRACESGATVLASKPRECTTPAGLKFRLELGERTWVHNGWEDIVTIAILYLESTDSNGVTSSSELQRMIHFDEDLLHNDAYFLPCKTRFLIWGPLYFQIWELPREAVGECTLVVMQGRHWDKDTTDNDIYEVHMESVQPCPHGHTIRFKDETIPTTRSLYIQPYDGSFVTADVDSCISSIPFIIDFYDIASTEIRKSLIKYVHRHINMRTSAGLSVMHRIIESEIYLKLSDLFLKDLLDFSSDSLEPWMYLSSSISSQYNPILLVLEYAQKAPHVLSIIALLIEYCTRQAKAEKTIGHLTVIYEALPELVNSQPDLALQAIQRCAFVPINDDERKLVVRHARVRPRPGLIPFFEKKGGPHLSEVPEPVFQIRNILPNSPSPTVANGADEGFVSDIFVAPYHLLWAFDEPAEVETTWLQTNWIAAFFSILGLKLRVMDPDRVHCHELGEEFFDNPAVSALLDYKWNTFASAYWRFRFVCQCLFYLLVLTVTLFQVYYSKPSELYGAYFPIVVFSVIFLWLEFRQFLRNPVRYITSPYNVLDTIVYALPLAGGIAGIVQGALDVESKATRVWSFAILFIYIHILFELRVFKSVCKTVTIIVKIVGEIKVFFFIFAASVIAFTHTFIHLLWAKKSDDTFDDSGE</sequence>
<keyword evidence="3" id="KW-0472">Membrane</keyword>
<accession>A0A9P5SBK3</accession>
<keyword evidence="1" id="KW-0677">Repeat</keyword>
<feature type="compositionally biased region" description="Basic and acidic residues" evidence="2">
    <location>
        <begin position="590"/>
        <end position="599"/>
    </location>
</feature>
<evidence type="ECO:0000313" key="4">
    <source>
        <dbReference type="EMBL" id="KAF9322485.1"/>
    </source>
</evidence>
<dbReference type="Proteomes" id="UP000696485">
    <property type="component" value="Unassembled WGS sequence"/>
</dbReference>
<feature type="non-terminal residue" evidence="4">
    <location>
        <position position="1"/>
    </location>
</feature>
<dbReference type="PANTHER" id="PTHR10582">
    <property type="entry name" value="TRANSIENT RECEPTOR POTENTIAL ION CHANNEL PROTEIN"/>
    <property type="match status" value="1"/>
</dbReference>
<keyword evidence="3" id="KW-0812">Transmembrane</keyword>
<dbReference type="GO" id="GO:0098703">
    <property type="term" value="P:calcium ion import across plasma membrane"/>
    <property type="evidence" value="ECO:0007669"/>
    <property type="project" value="TreeGrafter"/>
</dbReference>
<name>A0A9P5SBK3_9FUNG</name>
<evidence type="ECO:0000313" key="5">
    <source>
        <dbReference type="Proteomes" id="UP000696485"/>
    </source>
</evidence>